<evidence type="ECO:0000313" key="1">
    <source>
        <dbReference type="EMBL" id="GEO43379.1"/>
    </source>
</evidence>
<name>A0A512E3W7_9PROT</name>
<dbReference type="Gene3D" id="1.10.10.1320">
    <property type="entry name" value="Anti-sigma factor, zinc-finger domain"/>
    <property type="match status" value="1"/>
</dbReference>
<dbReference type="AlphaFoldDB" id="A0A512E3W7"/>
<evidence type="ECO:0008006" key="3">
    <source>
        <dbReference type="Google" id="ProtNLM"/>
    </source>
</evidence>
<proteinExistence type="predicted"/>
<gene>
    <name evidence="1" type="ORF">SAE02_75270</name>
</gene>
<evidence type="ECO:0000313" key="2">
    <source>
        <dbReference type="Proteomes" id="UP000321523"/>
    </source>
</evidence>
<sequence>MEFTEHPTDILLLAYVDGELDLNQRHAVEDLLAHDMAACQRVAQFQDLNRLLKEAFPEGSTVA</sequence>
<keyword evidence="2" id="KW-1185">Reference proteome</keyword>
<dbReference type="EMBL" id="BJYZ01000079">
    <property type="protein sequence ID" value="GEO43379.1"/>
    <property type="molecule type" value="Genomic_DNA"/>
</dbReference>
<accession>A0A512E3W7</accession>
<dbReference type="InterPro" id="IPR041916">
    <property type="entry name" value="Anti_sigma_zinc_sf"/>
</dbReference>
<dbReference type="Proteomes" id="UP000321523">
    <property type="component" value="Unassembled WGS sequence"/>
</dbReference>
<dbReference type="OrthoDB" id="7006010at2"/>
<reference evidence="1 2" key="1">
    <citation type="submission" date="2019-07" db="EMBL/GenBank/DDBJ databases">
        <title>Whole genome shotgun sequence of Skermanella aerolata NBRC 106429.</title>
        <authorList>
            <person name="Hosoyama A."/>
            <person name="Uohara A."/>
            <person name="Ohji S."/>
            <person name="Ichikawa N."/>
        </authorList>
    </citation>
    <scope>NUCLEOTIDE SEQUENCE [LARGE SCALE GENOMIC DNA]</scope>
    <source>
        <strain evidence="1 2">NBRC 106429</strain>
    </source>
</reference>
<organism evidence="1 2">
    <name type="scientific">Skermanella aerolata</name>
    <dbReference type="NCBI Taxonomy" id="393310"/>
    <lineage>
        <taxon>Bacteria</taxon>
        <taxon>Pseudomonadati</taxon>
        <taxon>Pseudomonadota</taxon>
        <taxon>Alphaproteobacteria</taxon>
        <taxon>Rhodospirillales</taxon>
        <taxon>Azospirillaceae</taxon>
        <taxon>Skermanella</taxon>
    </lineage>
</organism>
<dbReference type="RefSeq" id="WP_044437521.1">
    <property type="nucleotide sequence ID" value="NZ_BJYZ01000079.1"/>
</dbReference>
<protein>
    <recommendedName>
        <fullName evidence="3">Zinc-finger domain-containing protein</fullName>
    </recommendedName>
</protein>
<comment type="caution">
    <text evidence="1">The sequence shown here is derived from an EMBL/GenBank/DDBJ whole genome shotgun (WGS) entry which is preliminary data.</text>
</comment>